<evidence type="ECO:0000313" key="17">
    <source>
        <dbReference type="Proteomes" id="UP000838324"/>
    </source>
</evidence>
<dbReference type="SUPFAM" id="SSF158472">
    <property type="entry name" value="HAMP domain-like"/>
    <property type="match status" value="1"/>
</dbReference>
<proteinExistence type="predicted"/>
<evidence type="ECO:0000256" key="11">
    <source>
        <dbReference type="ARBA" id="ARBA00023136"/>
    </source>
</evidence>
<dbReference type="PROSITE" id="PS50109">
    <property type="entry name" value="HIS_KIN"/>
    <property type="match status" value="1"/>
</dbReference>
<dbReference type="EC" id="2.7.13.3" evidence="3"/>
<evidence type="ECO:0000256" key="5">
    <source>
        <dbReference type="ARBA" id="ARBA00022553"/>
    </source>
</evidence>
<feature type="coiled-coil region" evidence="12">
    <location>
        <begin position="366"/>
        <end position="398"/>
    </location>
</feature>
<keyword evidence="4" id="KW-1003">Cell membrane</keyword>
<sequence length="606" mass="70538">MMKKRFRFTNIVNDIPLNYKFILIYIVGVLLPIMIINLVFLGRITDLIKSREQQNLEISLERARKDIYDFIEGGVAVSYTLSTDKNLYEMLDRPYKDSIDFYGAFDEQLRDRLNSYMPVNNQIDRISVFTDNRSIVSGGNYQIINQKVLASEWYQQAESSRNKVLVTAYRTSENDNTASSIPTLSVLDWMDNFRSFNEYKKLLKIDLDLSEVYDVIAREKDYLSLYLVNEQNQIVMSADSGYQRVTDEPYPLFNLQEDNQQELHVLPLGTANYLKGWRIIGITQGERITQAILDIRLYAAVLATTITLLTSAFIYVMLRSYNYRVKRLSRHMQKVTNEKFELIRIDEGRDEIGGLIHNFNRMTSRINSLINDVYKLEIQSKNLEMERVRAELNFLQSQMNPHFLFNTLNAILVVCTKNKYDDVTDIIKSLSKLLRRLLRWKEDLVSLQEEMQFIEMYLKIEKFRFRDKFDYQFEIEEQALEYKIPKLSMQPLVENSCKHGLQMIEGLGIIKVRAAAREDRLQITVSDNGKGIEAAQLKDLLHNIRTEDSSGLNIGMRNVYRRLELYYADQVTFEIISVPGEGTAVSFGIPLKLLEKTHSPGGEGRL</sequence>
<keyword evidence="11 13" id="KW-0472">Membrane</keyword>
<dbReference type="Gene3D" id="6.10.340.10">
    <property type="match status" value="1"/>
</dbReference>
<dbReference type="InterPro" id="IPR036890">
    <property type="entry name" value="HATPase_C_sf"/>
</dbReference>
<dbReference type="InterPro" id="IPR003660">
    <property type="entry name" value="HAMP_dom"/>
</dbReference>
<dbReference type="InterPro" id="IPR010559">
    <property type="entry name" value="Sig_transdc_His_kin_internal"/>
</dbReference>
<dbReference type="SMART" id="SM00304">
    <property type="entry name" value="HAMP"/>
    <property type="match status" value="1"/>
</dbReference>
<evidence type="ECO:0000256" key="2">
    <source>
        <dbReference type="ARBA" id="ARBA00004651"/>
    </source>
</evidence>
<dbReference type="EMBL" id="CAKMMG010000013">
    <property type="protein sequence ID" value="CAH1223794.1"/>
    <property type="molecule type" value="Genomic_DNA"/>
</dbReference>
<evidence type="ECO:0000256" key="9">
    <source>
        <dbReference type="ARBA" id="ARBA00022840"/>
    </source>
</evidence>
<evidence type="ECO:0000256" key="6">
    <source>
        <dbReference type="ARBA" id="ARBA00022679"/>
    </source>
</evidence>
<feature type="transmembrane region" description="Helical" evidence="13">
    <location>
        <begin position="21"/>
        <end position="41"/>
    </location>
</feature>
<keyword evidence="12" id="KW-0175">Coiled coil</keyword>
<dbReference type="Gene3D" id="3.30.565.10">
    <property type="entry name" value="Histidine kinase-like ATPase, C-terminal domain"/>
    <property type="match status" value="1"/>
</dbReference>
<evidence type="ECO:0000259" key="15">
    <source>
        <dbReference type="PROSITE" id="PS50885"/>
    </source>
</evidence>
<evidence type="ECO:0000256" key="10">
    <source>
        <dbReference type="ARBA" id="ARBA00023012"/>
    </source>
</evidence>
<accession>A0ABN8H5E8</accession>
<dbReference type="CDD" id="cd06225">
    <property type="entry name" value="HAMP"/>
    <property type="match status" value="1"/>
</dbReference>
<dbReference type="Pfam" id="PF02518">
    <property type="entry name" value="HATPase_c"/>
    <property type="match status" value="1"/>
</dbReference>
<dbReference type="PANTHER" id="PTHR34220:SF7">
    <property type="entry name" value="SENSOR HISTIDINE KINASE YPDA"/>
    <property type="match status" value="1"/>
</dbReference>
<protein>
    <recommendedName>
        <fullName evidence="3">histidine kinase</fullName>
        <ecNumber evidence="3">2.7.13.3</ecNumber>
    </recommendedName>
</protein>
<evidence type="ECO:0000256" key="7">
    <source>
        <dbReference type="ARBA" id="ARBA00022741"/>
    </source>
</evidence>
<reference evidence="16" key="1">
    <citation type="submission" date="2022-01" db="EMBL/GenBank/DDBJ databases">
        <authorList>
            <person name="Criscuolo A."/>
        </authorList>
    </citation>
    <scope>NUCLEOTIDE SEQUENCE</scope>
    <source>
        <strain evidence="16">CIP111892</strain>
    </source>
</reference>
<keyword evidence="5" id="KW-0597">Phosphoprotein</keyword>
<dbReference type="Pfam" id="PF06580">
    <property type="entry name" value="His_kinase"/>
    <property type="match status" value="1"/>
</dbReference>
<feature type="domain" description="HAMP" evidence="15">
    <location>
        <begin position="319"/>
        <end position="371"/>
    </location>
</feature>
<comment type="caution">
    <text evidence="16">The sequence shown here is derived from an EMBL/GenBank/DDBJ whole genome shotgun (WGS) entry which is preliminary data.</text>
</comment>
<evidence type="ECO:0000256" key="1">
    <source>
        <dbReference type="ARBA" id="ARBA00000085"/>
    </source>
</evidence>
<gene>
    <name evidence="16" type="ORF">PAECIP111892_05367</name>
</gene>
<keyword evidence="8" id="KW-0418">Kinase</keyword>
<keyword evidence="10" id="KW-0902">Two-component regulatory system</keyword>
<evidence type="ECO:0000256" key="3">
    <source>
        <dbReference type="ARBA" id="ARBA00012438"/>
    </source>
</evidence>
<keyword evidence="9" id="KW-0067">ATP-binding</keyword>
<dbReference type="SUPFAM" id="SSF55874">
    <property type="entry name" value="ATPase domain of HSP90 chaperone/DNA topoisomerase II/histidine kinase"/>
    <property type="match status" value="1"/>
</dbReference>
<dbReference type="InterPro" id="IPR003594">
    <property type="entry name" value="HATPase_dom"/>
</dbReference>
<dbReference type="PANTHER" id="PTHR34220">
    <property type="entry name" value="SENSOR HISTIDINE KINASE YPDA"/>
    <property type="match status" value="1"/>
</dbReference>
<evidence type="ECO:0000256" key="4">
    <source>
        <dbReference type="ARBA" id="ARBA00022475"/>
    </source>
</evidence>
<dbReference type="Proteomes" id="UP000838324">
    <property type="component" value="Unassembled WGS sequence"/>
</dbReference>
<comment type="catalytic activity">
    <reaction evidence="1">
        <text>ATP + protein L-histidine = ADP + protein N-phospho-L-histidine.</text>
        <dbReference type="EC" id="2.7.13.3"/>
    </reaction>
</comment>
<dbReference type="InterPro" id="IPR050640">
    <property type="entry name" value="Bact_2-comp_sensor_kinase"/>
</dbReference>
<feature type="domain" description="Histidine kinase" evidence="14">
    <location>
        <begin position="492"/>
        <end position="593"/>
    </location>
</feature>
<keyword evidence="6" id="KW-0808">Transferase</keyword>
<feature type="transmembrane region" description="Helical" evidence="13">
    <location>
        <begin position="297"/>
        <end position="318"/>
    </location>
</feature>
<dbReference type="InterPro" id="IPR005467">
    <property type="entry name" value="His_kinase_dom"/>
</dbReference>
<organism evidence="16 17">
    <name type="scientific">Paenibacillus auburnensis</name>
    <dbReference type="NCBI Taxonomy" id="2905649"/>
    <lineage>
        <taxon>Bacteria</taxon>
        <taxon>Bacillati</taxon>
        <taxon>Bacillota</taxon>
        <taxon>Bacilli</taxon>
        <taxon>Bacillales</taxon>
        <taxon>Paenibacillaceae</taxon>
        <taxon>Paenibacillus</taxon>
    </lineage>
</organism>
<comment type="subcellular location">
    <subcellularLocation>
        <location evidence="2">Cell membrane</location>
        <topology evidence="2">Multi-pass membrane protein</topology>
    </subcellularLocation>
</comment>
<dbReference type="Pfam" id="PF00672">
    <property type="entry name" value="HAMP"/>
    <property type="match status" value="1"/>
</dbReference>
<evidence type="ECO:0000256" key="12">
    <source>
        <dbReference type="SAM" id="Coils"/>
    </source>
</evidence>
<keyword evidence="13" id="KW-0812">Transmembrane</keyword>
<evidence type="ECO:0000313" key="16">
    <source>
        <dbReference type="EMBL" id="CAH1223794.1"/>
    </source>
</evidence>
<evidence type="ECO:0000256" key="13">
    <source>
        <dbReference type="SAM" id="Phobius"/>
    </source>
</evidence>
<keyword evidence="7" id="KW-0547">Nucleotide-binding</keyword>
<evidence type="ECO:0000259" key="14">
    <source>
        <dbReference type="PROSITE" id="PS50109"/>
    </source>
</evidence>
<dbReference type="PROSITE" id="PS50885">
    <property type="entry name" value="HAMP"/>
    <property type="match status" value="1"/>
</dbReference>
<keyword evidence="17" id="KW-1185">Reference proteome</keyword>
<evidence type="ECO:0000256" key="8">
    <source>
        <dbReference type="ARBA" id="ARBA00022777"/>
    </source>
</evidence>
<name>A0ABN8H5E8_9BACL</name>
<keyword evidence="13" id="KW-1133">Transmembrane helix</keyword>